<reference evidence="4 5" key="1">
    <citation type="submission" date="2016-07" db="EMBL/GenBank/DDBJ databases">
        <title>Caryophanon tenue genome sequencing.</title>
        <authorList>
            <person name="Verma A."/>
            <person name="Pal Y."/>
            <person name="Krishnamurthi S."/>
        </authorList>
    </citation>
    <scope>NUCLEOTIDE SEQUENCE [LARGE SCALE GENOMIC DNA]</scope>
    <source>
        <strain evidence="4 5">DSM 14152</strain>
    </source>
</reference>
<dbReference type="EMBL" id="MASJ01000017">
    <property type="protein sequence ID" value="OCS84998.1"/>
    <property type="molecule type" value="Genomic_DNA"/>
</dbReference>
<dbReference type="GO" id="GO:0007165">
    <property type="term" value="P:signal transduction"/>
    <property type="evidence" value="ECO:0007669"/>
    <property type="project" value="UniProtKB-KW"/>
</dbReference>
<dbReference type="SUPFAM" id="SSF58104">
    <property type="entry name" value="Methyl-accepting chemotaxis protein (MCP) signaling domain"/>
    <property type="match status" value="1"/>
</dbReference>
<dbReference type="AlphaFoldDB" id="A0A1C0YCU2"/>
<dbReference type="PROSITE" id="PS50111">
    <property type="entry name" value="CHEMOTAXIS_TRANSDUC_2"/>
    <property type="match status" value="1"/>
</dbReference>
<dbReference type="Proteomes" id="UP000093199">
    <property type="component" value="Unassembled WGS sequence"/>
</dbReference>
<dbReference type="Gene3D" id="1.10.287.950">
    <property type="entry name" value="Methyl-accepting chemotaxis protein"/>
    <property type="match status" value="1"/>
</dbReference>
<feature type="domain" description="Methyl-accepting transducer" evidence="3">
    <location>
        <begin position="108"/>
        <end position="273"/>
    </location>
</feature>
<dbReference type="OrthoDB" id="9807021at2"/>
<comment type="caution">
    <text evidence="4">The sequence shown here is derived from an EMBL/GenBank/DDBJ whole genome shotgun (WGS) entry which is preliminary data.</text>
</comment>
<accession>A0A1C0YCU2</accession>
<keyword evidence="1 2" id="KW-0807">Transducer</keyword>
<evidence type="ECO:0000256" key="1">
    <source>
        <dbReference type="ARBA" id="ARBA00023224"/>
    </source>
</evidence>
<dbReference type="Pfam" id="PF00015">
    <property type="entry name" value="MCPsignal"/>
    <property type="match status" value="1"/>
</dbReference>
<dbReference type="RefSeq" id="WP_066545208.1">
    <property type="nucleotide sequence ID" value="NZ_MASJ01000017.1"/>
</dbReference>
<evidence type="ECO:0000259" key="3">
    <source>
        <dbReference type="PROSITE" id="PS50111"/>
    </source>
</evidence>
<dbReference type="PANTHER" id="PTHR32089:SF112">
    <property type="entry name" value="LYSOZYME-LIKE PROTEIN-RELATED"/>
    <property type="match status" value="1"/>
</dbReference>
<name>A0A1C0YCU2_9BACL</name>
<evidence type="ECO:0000313" key="4">
    <source>
        <dbReference type="EMBL" id="OCS84998.1"/>
    </source>
</evidence>
<evidence type="ECO:0000256" key="2">
    <source>
        <dbReference type="PROSITE-ProRule" id="PRU00284"/>
    </source>
</evidence>
<proteinExistence type="predicted"/>
<sequence>MHPKLQTVIEAMPMYQTTFPDDACIIVANTEEIIGYLPGKTIDLHIQVGTKIKDFTNTVTEYALRTKCFTKEEKGPEKFGVAYIATAQPIFDGTTLIGVVSVVISNDQMNTLRLVANELSSAVEQMIATNSELTAASSDVSEQLDGLVNYADVMNQDIRHIHSIVQLVKEIAQMSKILGLNASIEAARSGEHGRGFAVVANEIQKMAQNSTESANQIASQLEHIRSSVEVVTTTTTQIASFTQQFSASMYELEGAYENITEHVTKLLMMTESK</sequence>
<dbReference type="SMART" id="SM00283">
    <property type="entry name" value="MA"/>
    <property type="match status" value="1"/>
</dbReference>
<dbReference type="PANTHER" id="PTHR32089">
    <property type="entry name" value="METHYL-ACCEPTING CHEMOTAXIS PROTEIN MCPB"/>
    <property type="match status" value="1"/>
</dbReference>
<dbReference type="InterPro" id="IPR004089">
    <property type="entry name" value="MCPsignal_dom"/>
</dbReference>
<gene>
    <name evidence="4" type="ORF">A6M13_14035</name>
</gene>
<evidence type="ECO:0000313" key="5">
    <source>
        <dbReference type="Proteomes" id="UP000093199"/>
    </source>
</evidence>
<organism evidence="4 5">
    <name type="scientific">Caryophanon tenue</name>
    <dbReference type="NCBI Taxonomy" id="33978"/>
    <lineage>
        <taxon>Bacteria</taxon>
        <taxon>Bacillati</taxon>
        <taxon>Bacillota</taxon>
        <taxon>Bacilli</taxon>
        <taxon>Bacillales</taxon>
        <taxon>Caryophanaceae</taxon>
        <taxon>Caryophanon</taxon>
    </lineage>
</organism>
<keyword evidence="5" id="KW-1185">Reference proteome</keyword>
<protein>
    <submittedName>
        <fullName evidence="4">Chemotaxis protein</fullName>
    </submittedName>
</protein>
<dbReference type="STRING" id="33978.A6M13_14035"/>
<dbReference type="GO" id="GO:0016020">
    <property type="term" value="C:membrane"/>
    <property type="evidence" value="ECO:0007669"/>
    <property type="project" value="InterPro"/>
</dbReference>